<gene>
    <name evidence="4" type="ORF">H7344_05325</name>
</gene>
<dbReference type="Proteomes" id="UP000604001">
    <property type="component" value="Unassembled WGS sequence"/>
</dbReference>
<dbReference type="InterPro" id="IPR005511">
    <property type="entry name" value="SMP-30"/>
</dbReference>
<protein>
    <submittedName>
        <fullName evidence="4">SMP-30/gluconolactonase/LRE family protein</fullName>
    </submittedName>
</protein>
<evidence type="ECO:0000256" key="1">
    <source>
        <dbReference type="ARBA" id="ARBA00008853"/>
    </source>
</evidence>
<feature type="domain" description="SMP-30/Gluconolactonase/LRE-like region" evidence="3">
    <location>
        <begin position="24"/>
        <end position="272"/>
    </location>
</feature>
<dbReference type="InterPro" id="IPR011042">
    <property type="entry name" value="6-blade_b-propeller_TolB-like"/>
</dbReference>
<evidence type="ECO:0000259" key="3">
    <source>
        <dbReference type="Pfam" id="PF08450"/>
    </source>
</evidence>
<dbReference type="EMBL" id="JACMYC010000002">
    <property type="protein sequence ID" value="MBC2959714.1"/>
    <property type="molecule type" value="Genomic_DNA"/>
</dbReference>
<dbReference type="Gene3D" id="2.120.10.30">
    <property type="entry name" value="TolB, C-terminal domain"/>
    <property type="match status" value="1"/>
</dbReference>
<dbReference type="InterPro" id="IPR013658">
    <property type="entry name" value="SGL"/>
</dbReference>
<comment type="caution">
    <text evidence="4">The sequence shown here is derived from an EMBL/GenBank/DDBJ whole genome shotgun (WGS) entry which is preliminary data.</text>
</comment>
<name>A0ABR6U5K7_9ACTN</name>
<dbReference type="PANTHER" id="PTHR10907">
    <property type="entry name" value="REGUCALCIN"/>
    <property type="match status" value="1"/>
</dbReference>
<dbReference type="PANTHER" id="PTHR10907:SF47">
    <property type="entry name" value="REGUCALCIN"/>
    <property type="match status" value="1"/>
</dbReference>
<proteinExistence type="inferred from homology"/>
<dbReference type="RefSeq" id="WP_186344954.1">
    <property type="nucleotide sequence ID" value="NZ_BMMR01000002.1"/>
</dbReference>
<feature type="region of interest" description="Disordered" evidence="2">
    <location>
        <begin position="290"/>
        <end position="309"/>
    </location>
</feature>
<accession>A0ABR6U5K7</accession>
<dbReference type="PRINTS" id="PR01790">
    <property type="entry name" value="SMP30FAMILY"/>
</dbReference>
<dbReference type="SUPFAM" id="SSF63829">
    <property type="entry name" value="Calcium-dependent phosphotriesterase"/>
    <property type="match status" value="1"/>
</dbReference>
<evidence type="ECO:0000256" key="2">
    <source>
        <dbReference type="SAM" id="MobiDB-lite"/>
    </source>
</evidence>
<evidence type="ECO:0000313" key="5">
    <source>
        <dbReference type="Proteomes" id="UP000604001"/>
    </source>
</evidence>
<evidence type="ECO:0000313" key="4">
    <source>
        <dbReference type="EMBL" id="MBC2959714.1"/>
    </source>
</evidence>
<organism evidence="4 5">
    <name type="scientific">Nocardioides deserti</name>
    <dbReference type="NCBI Taxonomy" id="1588644"/>
    <lineage>
        <taxon>Bacteria</taxon>
        <taxon>Bacillati</taxon>
        <taxon>Actinomycetota</taxon>
        <taxon>Actinomycetes</taxon>
        <taxon>Propionibacteriales</taxon>
        <taxon>Nocardioidaceae</taxon>
        <taxon>Nocardioides</taxon>
    </lineage>
</organism>
<keyword evidence="5" id="KW-1185">Reference proteome</keyword>
<sequence>MPGTPRASVLRSDWRPLGTERHELGEGARFLDGQLWFVDIIAGRLLHADPRSDQPPQDLVQLDVPLGAVALADTGAPGEADGRPTFIAAAGTGIARLDPFGELGWFGQPADGGPVERRMNDAATDPSGRFWATSMAWDSTDSAGALHRLEPDGQVTTVLTGYTVPNGPAFSADGRTMWLADTPRSVIHRYDVDPATGDLGEREVFVQVDGTPDGITVDAEGFLWSAIHGSSCLHRYSPSGDLVERIEVPARQPTSIAISAEAPHVLVLTTATEGLDEPQDHDGRALVADVAVAGRPQPTARPVRGGRGR</sequence>
<reference evidence="4 5" key="1">
    <citation type="submission" date="2020-08" db="EMBL/GenBank/DDBJ databases">
        <title>novel species in genus Nocardioides.</title>
        <authorList>
            <person name="Zhang G."/>
        </authorList>
    </citation>
    <scope>NUCLEOTIDE SEQUENCE [LARGE SCALE GENOMIC DNA]</scope>
    <source>
        <strain evidence="4 5">SC8A-24</strain>
    </source>
</reference>
<dbReference type="Pfam" id="PF08450">
    <property type="entry name" value="SGL"/>
    <property type="match status" value="1"/>
</dbReference>
<comment type="similarity">
    <text evidence="1">Belongs to the SMP-30/CGR1 family.</text>
</comment>